<proteinExistence type="predicted"/>
<dbReference type="Proteomes" id="UP001230268">
    <property type="component" value="Unassembled WGS sequence"/>
</dbReference>
<evidence type="ECO:0000313" key="2">
    <source>
        <dbReference type="EMBL" id="KAK1441875.1"/>
    </source>
</evidence>
<evidence type="ECO:0000256" key="1">
    <source>
        <dbReference type="SAM" id="SignalP"/>
    </source>
</evidence>
<gene>
    <name evidence="2" type="ORF">BgAZ_502070</name>
</gene>
<keyword evidence="1" id="KW-0732">Signal</keyword>
<accession>A0AAD8LFY2</accession>
<evidence type="ECO:0000313" key="3">
    <source>
        <dbReference type="Proteomes" id="UP001230268"/>
    </source>
</evidence>
<dbReference type="InterPro" id="IPR038160">
    <property type="entry name" value="6_CYS_dom_sf"/>
</dbReference>
<comment type="caution">
    <text evidence="2">The sequence shown here is derived from an EMBL/GenBank/DDBJ whole genome shotgun (WGS) entry which is preliminary data.</text>
</comment>
<dbReference type="AlphaFoldDB" id="A0AAD8LFY2"/>
<reference evidence="2" key="1">
    <citation type="submission" date="2023-08" db="EMBL/GenBank/DDBJ databases">
        <title>Draft sequence of the Babesia gibsoni genome.</title>
        <authorList>
            <person name="Yamagishi J.Y."/>
            <person name="Xuan X.X."/>
        </authorList>
    </citation>
    <scope>NUCLEOTIDE SEQUENCE</scope>
    <source>
        <strain evidence="2">Azabu</strain>
    </source>
</reference>
<feature type="signal peptide" evidence="1">
    <location>
        <begin position="1"/>
        <end position="22"/>
    </location>
</feature>
<dbReference type="Gene3D" id="2.60.40.2860">
    <property type="match status" value="2"/>
</dbReference>
<protein>
    <recommendedName>
        <fullName evidence="4">6-Cys domain-containing protein</fullName>
    </recommendedName>
</protein>
<name>A0AAD8LFY2_BABGI</name>
<sequence length="1023" mass="115700">MGRLVWVVPMLSVLFCFGDVAGWKELNVHELSTQDEGKRLVVVRTNIGSSFAIRFTCPKPYVVYPRNDESTRADPHVFVEAGGDLVEVPLSQIVYSLNGKPVVNYLEDEKRNVLEIQFPDISFIGRHYVVQIIRRHAKRILFLCALPGMEVSHSLTSKLSCLAMVKDKDTTFSIKSDVLAYLVMKNKAIGLASFDISRMKIATHGCGSRETPELLNVAHENEAGVRSCTVDVMEHPDVAFYCDGTIQPAACFEYLFDTETSEQIDVAGHVVVMWSHDNHWLFATYDRKTIKRKVNGYCQCVDDDTGEIKAKITVMTEMSHVCDINGMIFKNKARPIIGNWCDVALLPGSTLTIKLPLNIYDDDITKVGGGKAAEPSRMISYMYPEDMNSYFLDPEGFTSNTYSSQTYDSSRYILGGALQIDQSSQNDEGIITIHYKTGTPLTYPHGLTGLAYTWNLRSNKDILGIADVTAVVKVVPIITHDYVMMGCEPPSSSIFAKPIDRHANRNNLVVYGHEMRLCQAIPTFDSKYGLYCPKGQTFEPRGCYKHLYGESLNSVGDVSEFLWVKKNSFLSNMLIFQNNLAAVTDDAYSKSCSCVDKDGIETARLVLSNNIQQYQYFYGLGQDETMTMIVPSVNVLEKVIKRRTLPEIQEIQFPFTFPEKVTVLSPGTQVHLSCVTGYYGLDVHYVDINGLTKPLLVPWDYDVNVSFTIDARSKWKCRELSTYESLLFPLNIGHFFYREIYEGVEKKLVPVEYSEVLGTNTAGFRVEINDSLGDFYNSECVILKNPLSSIVVSKDNDDVINLKYGCGKLKKPYELMEDNPKPVMDSHMGYYKEEESTTTEKESKDMLKEITSFPDLPNHVTRGGASAYYNETLERRALKVFGLINLTLPVTDPYLRGCGINDQSEELFREDTVPLLDEYGGVIGCIVDIAEGDASFYCPLPYRTEPNRCIPGRRKDSWVPSILTRTFRVITPGHKGNRNFYIFRKVKKQKFYPFRENNMEREMFECHCITTTGVRMATIRIYA</sequence>
<organism evidence="2 3">
    <name type="scientific">Babesia gibsoni</name>
    <dbReference type="NCBI Taxonomy" id="33632"/>
    <lineage>
        <taxon>Eukaryota</taxon>
        <taxon>Sar</taxon>
        <taxon>Alveolata</taxon>
        <taxon>Apicomplexa</taxon>
        <taxon>Aconoidasida</taxon>
        <taxon>Piroplasmida</taxon>
        <taxon>Babesiidae</taxon>
        <taxon>Babesia</taxon>
    </lineage>
</organism>
<evidence type="ECO:0008006" key="4">
    <source>
        <dbReference type="Google" id="ProtNLM"/>
    </source>
</evidence>
<feature type="chain" id="PRO_5042275041" description="6-Cys domain-containing protein" evidence="1">
    <location>
        <begin position="23"/>
        <end position="1023"/>
    </location>
</feature>
<keyword evidence="3" id="KW-1185">Reference proteome</keyword>
<dbReference type="EMBL" id="JAVEPI010000005">
    <property type="protein sequence ID" value="KAK1441875.1"/>
    <property type="molecule type" value="Genomic_DNA"/>
</dbReference>